<name>A0A8T9SZR4_9BACT</name>
<gene>
    <name evidence="1" type="ORF">MUN82_07155</name>
</gene>
<reference evidence="1 2" key="1">
    <citation type="submission" date="2022-04" db="EMBL/GenBank/DDBJ databases">
        <title>Hymenobacter sp. isolated from the air.</title>
        <authorList>
            <person name="Won M."/>
            <person name="Lee C.-M."/>
            <person name="Woen H.-Y."/>
            <person name="Kwon S.-W."/>
        </authorList>
    </citation>
    <scope>NUCLEOTIDE SEQUENCE [LARGE SCALE GENOMIC DNA]</scope>
    <source>
        <strain evidence="2">5413 J-13</strain>
    </source>
</reference>
<organism evidence="1 2">
    <name type="scientific">Hymenobacter aerilatus</name>
    <dbReference type="NCBI Taxonomy" id="2932251"/>
    <lineage>
        <taxon>Bacteria</taxon>
        <taxon>Pseudomonadati</taxon>
        <taxon>Bacteroidota</taxon>
        <taxon>Cytophagia</taxon>
        <taxon>Cytophagales</taxon>
        <taxon>Hymenobacteraceae</taxon>
        <taxon>Hymenobacter</taxon>
    </lineage>
</organism>
<proteinExistence type="predicted"/>
<protein>
    <submittedName>
        <fullName evidence="1">DUF4259 domain-containing protein</fullName>
    </submittedName>
</protein>
<accession>A0A8T9SZR4</accession>
<evidence type="ECO:0000313" key="1">
    <source>
        <dbReference type="EMBL" id="UOR06871.1"/>
    </source>
</evidence>
<dbReference type="InterPro" id="IPR025355">
    <property type="entry name" value="DUF4259"/>
</dbReference>
<dbReference type="AlphaFoldDB" id="A0A8T9SZR4"/>
<evidence type="ECO:0000313" key="2">
    <source>
        <dbReference type="Proteomes" id="UP000829925"/>
    </source>
</evidence>
<dbReference type="EMBL" id="CP095053">
    <property type="protein sequence ID" value="UOR06871.1"/>
    <property type="molecule type" value="Genomic_DNA"/>
</dbReference>
<sequence>MGAWGHFNFDNDDAVDFAGEFMDTGSEVTLLEALVPAAEAEEYLEADAAAAALVAAEIVAAWRGHPGSDFLPGLLPKVQHLDVSDEDELTDLARRAVESVLKESELLEQWSEGNELADWQAAQQDLLGRLKAEPVE</sequence>
<dbReference type="KEGG" id="haei:MUN82_07155"/>
<dbReference type="Proteomes" id="UP000829925">
    <property type="component" value="Chromosome"/>
</dbReference>
<keyword evidence="2" id="KW-1185">Reference proteome</keyword>
<dbReference type="Pfam" id="PF14078">
    <property type="entry name" value="DUF4259"/>
    <property type="match status" value="1"/>
</dbReference>
<dbReference type="RefSeq" id="WP_245096199.1">
    <property type="nucleotide sequence ID" value="NZ_CP095053.1"/>
</dbReference>